<keyword evidence="8" id="KW-1185">Reference proteome</keyword>
<dbReference type="InterPro" id="IPR007527">
    <property type="entry name" value="Znf_SWIM"/>
</dbReference>
<reference evidence="7" key="1">
    <citation type="journal article" date="2023" name="bioRxiv">
        <title>Improved chromosome-level genome assembly for marigold (Tagetes erecta).</title>
        <authorList>
            <person name="Jiang F."/>
            <person name="Yuan L."/>
            <person name="Wang S."/>
            <person name="Wang H."/>
            <person name="Xu D."/>
            <person name="Wang A."/>
            <person name="Fan W."/>
        </authorList>
    </citation>
    <scope>NUCLEOTIDE SEQUENCE</scope>
    <source>
        <strain evidence="7">WSJ</strain>
        <tissue evidence="7">Leaf</tissue>
    </source>
</reference>
<dbReference type="Pfam" id="PF26130">
    <property type="entry name" value="PB1-like"/>
    <property type="match status" value="1"/>
</dbReference>
<dbReference type="SMART" id="SM00575">
    <property type="entry name" value="ZnF_PMZ"/>
    <property type="match status" value="1"/>
</dbReference>
<name>A0AAD8JQX3_TARER</name>
<evidence type="ECO:0000256" key="3">
    <source>
        <dbReference type="ARBA" id="ARBA00022833"/>
    </source>
</evidence>
<feature type="region of interest" description="Disordered" evidence="5">
    <location>
        <begin position="414"/>
        <end position="433"/>
    </location>
</feature>
<feature type="compositionally biased region" description="Acidic residues" evidence="5">
    <location>
        <begin position="240"/>
        <end position="267"/>
    </location>
</feature>
<evidence type="ECO:0000256" key="1">
    <source>
        <dbReference type="ARBA" id="ARBA00022723"/>
    </source>
</evidence>
<dbReference type="Pfam" id="PF10551">
    <property type="entry name" value="MULE"/>
    <property type="match status" value="1"/>
</dbReference>
<evidence type="ECO:0000313" key="7">
    <source>
        <dbReference type="EMBL" id="KAK1408013.1"/>
    </source>
</evidence>
<sequence>MDQSDVDKLYVGYPNMFSIKLHHGGSLTPFPGSTYNGGKVSFIDLVDIDKFSVHELDGIMGELDYPLDEQPIYYHFLVPGETQLDFGLRALGNDKDVLNLSKYVSENKVIDVYTEIGRTNLHTYFCSPGKVTIEEIIDEGLTDVEVTRNTSKRLQLEWLEPTIKQGGIGQSSVKDHDMANINYDDLFSYDNLQVDIVEAGSIHGNSIMMESGNIQGNTMGASAFMDNTMGDMRRFSGEEYSGEEGSDEEDNDEEDKDEEGSDSDDSDFIVNEENKMREFDVDMMDYKMNVDLDVDDTLEDENIEDDLETLNNDVFYSGDEEDENATSVRRQKLKYLRKLNEGKANFYLGQMFGTKQEAKILIQDHAVETRRNIKIIKDDGGRVRAICKGPLPTFEIREDGTQVGCIQQKHKGRGADNCKDKGKGPDLPKVKNVGGRGKKTNPYLYQCPWTLYLGKDSETESWMVKTLNTTHKCLQTRSINACTSTFLAKRLVDQVEENPEIPVRAVQEQFQRRFEVAISKMKAYRAKVKAKQQVEGDYFSQYELLWDYANEIKKANPGTTVRIDVEQPVEAENRSSWTWFLELLGEDMELSRNSNFTFISDRQKGLLPAIESLFPCAEHRFCLRHIHENMKLTFKGKVYRDMIWKCATSTTVVQFEKAMDEVKAFNQDAHLWLTKIHPKHWSRSHFSGRAVSDVLLSNMCEVFNGKILEGRDKPIISALEYIREYLMRRIVTVLKAIEKWDKLLTPTAHDQFEAIQKEATKYIVLWNGGDQYQVSGPYGNQCVVDMGKKVCACRRWEITGMPCKHSVATIWFMEKMARM</sequence>
<dbReference type="PANTHER" id="PTHR31973:SF190">
    <property type="entry name" value="MULE TRANSPOSASE DOMAIN-CONTAINING PROTEIN"/>
    <property type="match status" value="1"/>
</dbReference>
<proteinExistence type="predicted"/>
<feature type="compositionally biased region" description="Basic and acidic residues" evidence="5">
    <location>
        <begin position="414"/>
        <end position="429"/>
    </location>
</feature>
<feature type="domain" description="SWIM-type" evidence="6">
    <location>
        <begin position="772"/>
        <end position="814"/>
    </location>
</feature>
<dbReference type="PROSITE" id="PS50966">
    <property type="entry name" value="ZF_SWIM"/>
    <property type="match status" value="1"/>
</dbReference>
<keyword evidence="2 4" id="KW-0863">Zinc-finger</keyword>
<dbReference type="InterPro" id="IPR018289">
    <property type="entry name" value="MULE_transposase_dom"/>
</dbReference>
<evidence type="ECO:0000256" key="2">
    <source>
        <dbReference type="ARBA" id="ARBA00022771"/>
    </source>
</evidence>
<dbReference type="Proteomes" id="UP001229421">
    <property type="component" value="Unassembled WGS sequence"/>
</dbReference>
<dbReference type="Pfam" id="PF04434">
    <property type="entry name" value="SWIM"/>
    <property type="match status" value="1"/>
</dbReference>
<evidence type="ECO:0000259" key="6">
    <source>
        <dbReference type="PROSITE" id="PS50966"/>
    </source>
</evidence>
<gene>
    <name evidence="7" type="ORF">QVD17_39643</name>
</gene>
<dbReference type="AlphaFoldDB" id="A0AAD8JQX3"/>
<comment type="caution">
    <text evidence="7">The sequence shown here is derived from an EMBL/GenBank/DDBJ whole genome shotgun (WGS) entry which is preliminary data.</text>
</comment>
<dbReference type="InterPro" id="IPR058594">
    <property type="entry name" value="PB1-like_dom_pln"/>
</dbReference>
<keyword evidence="3" id="KW-0862">Zinc</keyword>
<dbReference type="EMBL" id="JAUHHV010000011">
    <property type="protein sequence ID" value="KAK1408013.1"/>
    <property type="molecule type" value="Genomic_DNA"/>
</dbReference>
<accession>A0AAD8JQX3</accession>
<dbReference type="PANTHER" id="PTHR31973">
    <property type="entry name" value="POLYPROTEIN, PUTATIVE-RELATED"/>
    <property type="match status" value="1"/>
</dbReference>
<evidence type="ECO:0000256" key="5">
    <source>
        <dbReference type="SAM" id="MobiDB-lite"/>
    </source>
</evidence>
<evidence type="ECO:0000256" key="4">
    <source>
        <dbReference type="PROSITE-ProRule" id="PRU00325"/>
    </source>
</evidence>
<evidence type="ECO:0000313" key="8">
    <source>
        <dbReference type="Proteomes" id="UP001229421"/>
    </source>
</evidence>
<dbReference type="InterPro" id="IPR006564">
    <property type="entry name" value="Znf_PMZ"/>
</dbReference>
<organism evidence="7 8">
    <name type="scientific">Tagetes erecta</name>
    <name type="common">African marigold</name>
    <dbReference type="NCBI Taxonomy" id="13708"/>
    <lineage>
        <taxon>Eukaryota</taxon>
        <taxon>Viridiplantae</taxon>
        <taxon>Streptophyta</taxon>
        <taxon>Embryophyta</taxon>
        <taxon>Tracheophyta</taxon>
        <taxon>Spermatophyta</taxon>
        <taxon>Magnoliopsida</taxon>
        <taxon>eudicotyledons</taxon>
        <taxon>Gunneridae</taxon>
        <taxon>Pentapetalae</taxon>
        <taxon>asterids</taxon>
        <taxon>campanulids</taxon>
        <taxon>Asterales</taxon>
        <taxon>Asteraceae</taxon>
        <taxon>Asteroideae</taxon>
        <taxon>Heliantheae alliance</taxon>
        <taxon>Tageteae</taxon>
        <taxon>Tagetes</taxon>
    </lineage>
</organism>
<feature type="region of interest" description="Disordered" evidence="5">
    <location>
        <begin position="233"/>
        <end position="270"/>
    </location>
</feature>
<dbReference type="GO" id="GO:0008270">
    <property type="term" value="F:zinc ion binding"/>
    <property type="evidence" value="ECO:0007669"/>
    <property type="project" value="UniProtKB-KW"/>
</dbReference>
<protein>
    <recommendedName>
        <fullName evidence="6">SWIM-type domain-containing protein</fullName>
    </recommendedName>
</protein>
<keyword evidence="1" id="KW-0479">Metal-binding</keyword>